<dbReference type="PROSITE" id="PS51257">
    <property type="entry name" value="PROKAR_LIPOPROTEIN"/>
    <property type="match status" value="1"/>
</dbReference>
<dbReference type="EMBL" id="JANEYT010000001">
    <property type="protein sequence ID" value="MCQ1056613.1"/>
    <property type="molecule type" value="Genomic_DNA"/>
</dbReference>
<keyword evidence="4" id="KW-1185">Reference proteome</keyword>
<feature type="region of interest" description="Disordered" evidence="1">
    <location>
        <begin position="456"/>
        <end position="475"/>
    </location>
</feature>
<evidence type="ECO:0000313" key="4">
    <source>
        <dbReference type="Proteomes" id="UP001524460"/>
    </source>
</evidence>
<evidence type="ECO:0000313" key="3">
    <source>
        <dbReference type="EMBL" id="MCQ1056613.1"/>
    </source>
</evidence>
<feature type="signal peptide" evidence="2">
    <location>
        <begin position="1"/>
        <end position="22"/>
    </location>
</feature>
<reference evidence="3 4" key="1">
    <citation type="submission" date="2022-07" db="EMBL/GenBank/DDBJ databases">
        <title>Photobacterium pectinilyticum sp. nov., a marine bacterium isolated from surface seawater of Qingdao offshore.</title>
        <authorList>
            <person name="Wang X."/>
        </authorList>
    </citation>
    <scope>NUCLEOTIDE SEQUENCE [LARGE SCALE GENOMIC DNA]</scope>
    <source>
        <strain evidence="3 4">ZSDE20</strain>
    </source>
</reference>
<dbReference type="Proteomes" id="UP001524460">
    <property type="component" value="Unassembled WGS sequence"/>
</dbReference>
<dbReference type="RefSeq" id="WP_255040201.1">
    <property type="nucleotide sequence ID" value="NZ_JANEYT010000001.1"/>
</dbReference>
<feature type="region of interest" description="Disordered" evidence="1">
    <location>
        <begin position="394"/>
        <end position="422"/>
    </location>
</feature>
<proteinExistence type="predicted"/>
<evidence type="ECO:0008006" key="5">
    <source>
        <dbReference type="Google" id="ProtNLM"/>
    </source>
</evidence>
<feature type="chain" id="PRO_5047332608" description="DNA repair protein" evidence="2">
    <location>
        <begin position="23"/>
        <end position="475"/>
    </location>
</feature>
<gene>
    <name evidence="3" type="ORF">NHN17_00850</name>
</gene>
<protein>
    <recommendedName>
        <fullName evidence="5">DNA repair protein</fullName>
    </recommendedName>
</protein>
<comment type="caution">
    <text evidence="3">The sequence shown here is derived from an EMBL/GenBank/DDBJ whole genome shotgun (WGS) entry which is preliminary data.</text>
</comment>
<keyword evidence="2" id="KW-0732">Signal</keyword>
<name>A0ABT1MVT9_9GAMM</name>
<feature type="compositionally biased region" description="Acidic residues" evidence="1">
    <location>
        <begin position="397"/>
        <end position="414"/>
    </location>
</feature>
<evidence type="ECO:0000256" key="1">
    <source>
        <dbReference type="SAM" id="MobiDB-lite"/>
    </source>
</evidence>
<evidence type="ECO:0000256" key="2">
    <source>
        <dbReference type="SAM" id="SignalP"/>
    </source>
</evidence>
<sequence length="475" mass="51957">MKKGLTLSAIAVTVLLSGCASDSDATKTLPLESNQSEISTQINSIAQSINQAKEKLSNAKADDLPWFATKHYQDADKALSDAKEYYALFETDPSKARSSTGFFSSRTNIQATEDALNQFNLNIAKAEMIREKALSVLDEAFSYRAQLASLDVNEYYPKTNARLDTQLQTLVNFIAEDRTERATSGQPDLVSRQRALEVKTVTRIYLSDAQKELARLKTSNTALHAPDTLAVAATRVTAAEAFIGAEPRSINEIEDKAAEAMFSLQHAEHIADVVQQLKALPEKDYERHVLTFEKLLVNISKALGSDDLRDNSINQQGKLLVSLIEEQKTQSSEGEQSLQQLLAQLTDEQKKVTELEASLTAEQQASVQTSEKMKQLEAKVAELNTSLVAAYTQASEQSEDLAQEQETASEDETALEATEKAVAEEPALVEAVANEEVPEEAITEKVANETIEVEAADVESAPQKLTAEIEPEAAS</sequence>
<accession>A0ABT1MVT9</accession>
<organism evidence="3 4">
    <name type="scientific">Photobacterium pectinilyticum</name>
    <dbReference type="NCBI Taxonomy" id="2906793"/>
    <lineage>
        <taxon>Bacteria</taxon>
        <taxon>Pseudomonadati</taxon>
        <taxon>Pseudomonadota</taxon>
        <taxon>Gammaproteobacteria</taxon>
        <taxon>Vibrionales</taxon>
        <taxon>Vibrionaceae</taxon>
        <taxon>Photobacterium</taxon>
    </lineage>
</organism>